<dbReference type="PROSITE" id="PS50112">
    <property type="entry name" value="PAS"/>
    <property type="match status" value="1"/>
</dbReference>
<dbReference type="GO" id="GO:0004673">
    <property type="term" value="F:protein histidine kinase activity"/>
    <property type="evidence" value="ECO:0007669"/>
    <property type="project" value="UniProtKB-EC"/>
</dbReference>
<protein>
    <submittedName>
        <fullName evidence="2">Sensor protein FixL</fullName>
        <ecNumber evidence="2">2.7.13.3</ecNumber>
    </submittedName>
</protein>
<dbReference type="NCBIfam" id="TIGR00229">
    <property type="entry name" value="sensory_box"/>
    <property type="match status" value="1"/>
</dbReference>
<dbReference type="InterPro" id="IPR013767">
    <property type="entry name" value="PAS_fold"/>
</dbReference>
<dbReference type="SUPFAM" id="SSF55785">
    <property type="entry name" value="PYP-like sensor domain (PAS domain)"/>
    <property type="match status" value="1"/>
</dbReference>
<gene>
    <name evidence="2" type="primary">fixL_6</name>
    <name evidence="2" type="ORF">Pan161_41550</name>
</gene>
<dbReference type="EC" id="2.7.13.3" evidence="2"/>
<dbReference type="Pfam" id="PF00989">
    <property type="entry name" value="PAS"/>
    <property type="match status" value="1"/>
</dbReference>
<organism evidence="2 3">
    <name type="scientific">Gimesia algae</name>
    <dbReference type="NCBI Taxonomy" id="2527971"/>
    <lineage>
        <taxon>Bacteria</taxon>
        <taxon>Pseudomonadati</taxon>
        <taxon>Planctomycetota</taxon>
        <taxon>Planctomycetia</taxon>
        <taxon>Planctomycetales</taxon>
        <taxon>Planctomycetaceae</taxon>
        <taxon>Gimesia</taxon>
    </lineage>
</organism>
<dbReference type="GO" id="GO:0006355">
    <property type="term" value="P:regulation of DNA-templated transcription"/>
    <property type="evidence" value="ECO:0007669"/>
    <property type="project" value="InterPro"/>
</dbReference>
<evidence type="ECO:0000259" key="1">
    <source>
        <dbReference type="PROSITE" id="PS50112"/>
    </source>
</evidence>
<reference evidence="2 3" key="1">
    <citation type="submission" date="2019-02" db="EMBL/GenBank/DDBJ databases">
        <title>Deep-cultivation of Planctomycetes and their phenomic and genomic characterization uncovers novel biology.</title>
        <authorList>
            <person name="Wiegand S."/>
            <person name="Jogler M."/>
            <person name="Boedeker C."/>
            <person name="Pinto D."/>
            <person name="Vollmers J."/>
            <person name="Rivas-Marin E."/>
            <person name="Kohn T."/>
            <person name="Peeters S.H."/>
            <person name="Heuer A."/>
            <person name="Rast P."/>
            <person name="Oberbeckmann S."/>
            <person name="Bunk B."/>
            <person name="Jeske O."/>
            <person name="Meyerdierks A."/>
            <person name="Storesund J.E."/>
            <person name="Kallscheuer N."/>
            <person name="Luecker S."/>
            <person name="Lage O.M."/>
            <person name="Pohl T."/>
            <person name="Merkel B.J."/>
            <person name="Hornburger P."/>
            <person name="Mueller R.-W."/>
            <person name="Bruemmer F."/>
            <person name="Labrenz M."/>
            <person name="Spormann A.M."/>
            <person name="Op den Camp H."/>
            <person name="Overmann J."/>
            <person name="Amann R."/>
            <person name="Jetten M.S.M."/>
            <person name="Mascher T."/>
            <person name="Medema M.H."/>
            <person name="Devos D.P."/>
            <person name="Kaster A.-K."/>
            <person name="Ovreas L."/>
            <person name="Rohde M."/>
            <person name="Galperin M.Y."/>
            <person name="Jogler C."/>
        </authorList>
    </citation>
    <scope>NUCLEOTIDE SEQUENCE [LARGE SCALE GENOMIC DNA]</scope>
    <source>
        <strain evidence="2 3">Pan161</strain>
    </source>
</reference>
<dbReference type="RefSeq" id="WP_145230204.1">
    <property type="nucleotide sequence ID" value="NZ_CP036343.1"/>
</dbReference>
<dbReference type="Proteomes" id="UP000316855">
    <property type="component" value="Chromosome"/>
</dbReference>
<accession>A0A517VHP7</accession>
<dbReference type="CDD" id="cd00130">
    <property type="entry name" value="PAS"/>
    <property type="match status" value="1"/>
</dbReference>
<evidence type="ECO:0000313" key="3">
    <source>
        <dbReference type="Proteomes" id="UP000316855"/>
    </source>
</evidence>
<feature type="domain" description="PAS" evidence="1">
    <location>
        <begin position="14"/>
        <end position="70"/>
    </location>
</feature>
<dbReference type="EMBL" id="CP036343">
    <property type="protein sequence ID" value="QDT92488.1"/>
    <property type="molecule type" value="Genomic_DNA"/>
</dbReference>
<dbReference type="Gene3D" id="3.30.450.20">
    <property type="entry name" value="PAS domain"/>
    <property type="match status" value="1"/>
</dbReference>
<keyword evidence="3" id="KW-1185">Reference proteome</keyword>
<dbReference type="InterPro" id="IPR000014">
    <property type="entry name" value="PAS"/>
</dbReference>
<dbReference type="SMART" id="SM00091">
    <property type="entry name" value="PAS"/>
    <property type="match status" value="1"/>
</dbReference>
<dbReference type="KEGG" id="gax:Pan161_41550"/>
<dbReference type="OrthoDB" id="341208at2"/>
<evidence type="ECO:0000313" key="2">
    <source>
        <dbReference type="EMBL" id="QDT92488.1"/>
    </source>
</evidence>
<dbReference type="AlphaFoldDB" id="A0A517VHP7"/>
<dbReference type="InterPro" id="IPR035965">
    <property type="entry name" value="PAS-like_dom_sf"/>
</dbReference>
<keyword evidence="2" id="KW-0808">Transferase</keyword>
<name>A0A517VHP7_9PLAN</name>
<sequence length="143" mass="16271">MSYQSSEYLVENWNQEQLDLELSAPHQAVGDAVICVDRDGILVLWNPGAERLFGFSSQEAIGEPLDLIIPHAYRKPHWEGFHAAMRQNQTRLGTKVIRVPMLRKDKSQFRGALTVGIVRGENNRIERIGAMIREETENKGTQE</sequence>
<proteinExistence type="predicted"/>